<accession>X1DZF3</accession>
<gene>
    <name evidence="1" type="ORF">S01H4_52559</name>
</gene>
<proteinExistence type="predicted"/>
<organism evidence="1">
    <name type="scientific">marine sediment metagenome</name>
    <dbReference type="NCBI Taxonomy" id="412755"/>
    <lineage>
        <taxon>unclassified sequences</taxon>
        <taxon>metagenomes</taxon>
        <taxon>ecological metagenomes</taxon>
    </lineage>
</organism>
<name>X1DZF3_9ZZZZ</name>
<sequence length="63" mass="7464">MNLIKPKIFAKHVRKVFMKEVIPVSTLSNKREQAFFPLGPDPYSLTYYREREQTAMTPEDFEV</sequence>
<dbReference type="AlphaFoldDB" id="X1DZF3"/>
<reference evidence="1" key="1">
    <citation type="journal article" date="2014" name="Front. Microbiol.">
        <title>High frequency of phylogenetically diverse reductive dehalogenase-homologous genes in deep subseafloor sedimentary metagenomes.</title>
        <authorList>
            <person name="Kawai M."/>
            <person name="Futagami T."/>
            <person name="Toyoda A."/>
            <person name="Takaki Y."/>
            <person name="Nishi S."/>
            <person name="Hori S."/>
            <person name="Arai W."/>
            <person name="Tsubouchi T."/>
            <person name="Morono Y."/>
            <person name="Uchiyama I."/>
            <person name="Ito T."/>
            <person name="Fujiyama A."/>
            <person name="Inagaki F."/>
            <person name="Takami H."/>
        </authorList>
    </citation>
    <scope>NUCLEOTIDE SEQUENCE</scope>
    <source>
        <strain evidence="1">Expedition CK06-06</strain>
    </source>
</reference>
<protein>
    <submittedName>
        <fullName evidence="1">Uncharacterized protein</fullName>
    </submittedName>
</protein>
<evidence type="ECO:0000313" key="1">
    <source>
        <dbReference type="EMBL" id="GAH13555.1"/>
    </source>
</evidence>
<comment type="caution">
    <text evidence="1">The sequence shown here is derived from an EMBL/GenBank/DDBJ whole genome shotgun (WGS) entry which is preliminary data.</text>
</comment>
<feature type="non-terminal residue" evidence="1">
    <location>
        <position position="63"/>
    </location>
</feature>
<dbReference type="EMBL" id="BART01030043">
    <property type="protein sequence ID" value="GAH13555.1"/>
    <property type="molecule type" value="Genomic_DNA"/>
</dbReference>